<gene>
    <name evidence="2" type="ORF">ACFSKW_51055</name>
</gene>
<sequence>MHPAVSPGRILANQLAPRSDETASRPWLSAEQTRSPAHGSTQDGIRPDEKPELVQDLARQRCQERGKKGPVLWGESHPGVGAELPLKDGDLVAQGENLDLLVPIAHRQQPQRAEGVGNGEIG</sequence>
<proteinExistence type="predicted"/>
<feature type="region of interest" description="Disordered" evidence="1">
    <location>
        <begin position="1"/>
        <end position="52"/>
    </location>
</feature>
<evidence type="ECO:0000313" key="2">
    <source>
        <dbReference type="EMBL" id="MFD1939825.1"/>
    </source>
</evidence>
<keyword evidence="3" id="KW-1185">Reference proteome</keyword>
<organism evidence="2 3">
    <name type="scientific">Nonomuraea mangrovi</name>
    <dbReference type="NCBI Taxonomy" id="2316207"/>
    <lineage>
        <taxon>Bacteria</taxon>
        <taxon>Bacillati</taxon>
        <taxon>Actinomycetota</taxon>
        <taxon>Actinomycetes</taxon>
        <taxon>Streptosporangiales</taxon>
        <taxon>Streptosporangiaceae</taxon>
        <taxon>Nonomuraea</taxon>
    </lineage>
</organism>
<protein>
    <submittedName>
        <fullName evidence="2">Uncharacterized protein</fullName>
    </submittedName>
</protein>
<evidence type="ECO:0000313" key="3">
    <source>
        <dbReference type="Proteomes" id="UP001597368"/>
    </source>
</evidence>
<feature type="compositionally biased region" description="Polar residues" evidence="1">
    <location>
        <begin position="30"/>
        <end position="43"/>
    </location>
</feature>
<dbReference type="EMBL" id="JBHUFV010000097">
    <property type="protein sequence ID" value="MFD1939825.1"/>
    <property type="molecule type" value="Genomic_DNA"/>
</dbReference>
<name>A0ABW4TF69_9ACTN</name>
<accession>A0ABW4TF69</accession>
<evidence type="ECO:0000256" key="1">
    <source>
        <dbReference type="SAM" id="MobiDB-lite"/>
    </source>
</evidence>
<dbReference type="RefSeq" id="WP_379582467.1">
    <property type="nucleotide sequence ID" value="NZ_JBHUFV010000097.1"/>
</dbReference>
<dbReference type="Proteomes" id="UP001597368">
    <property type="component" value="Unassembled WGS sequence"/>
</dbReference>
<reference evidence="3" key="1">
    <citation type="journal article" date="2019" name="Int. J. Syst. Evol. Microbiol.">
        <title>The Global Catalogue of Microorganisms (GCM) 10K type strain sequencing project: providing services to taxonomists for standard genome sequencing and annotation.</title>
        <authorList>
            <consortium name="The Broad Institute Genomics Platform"/>
            <consortium name="The Broad Institute Genome Sequencing Center for Infectious Disease"/>
            <person name="Wu L."/>
            <person name="Ma J."/>
        </authorList>
    </citation>
    <scope>NUCLEOTIDE SEQUENCE [LARGE SCALE GENOMIC DNA]</scope>
    <source>
        <strain evidence="3">ICMP 6774ER</strain>
    </source>
</reference>
<comment type="caution">
    <text evidence="2">The sequence shown here is derived from an EMBL/GenBank/DDBJ whole genome shotgun (WGS) entry which is preliminary data.</text>
</comment>